<reference evidence="4" key="1">
    <citation type="submission" date="2023-03" db="EMBL/GenBank/DDBJ databases">
        <title>Massive genome expansion in bonnet fungi (Mycena s.s.) driven by repeated elements and novel gene families across ecological guilds.</title>
        <authorList>
            <consortium name="Lawrence Berkeley National Laboratory"/>
            <person name="Harder C.B."/>
            <person name="Miyauchi S."/>
            <person name="Viragh M."/>
            <person name="Kuo A."/>
            <person name="Thoen E."/>
            <person name="Andreopoulos B."/>
            <person name="Lu D."/>
            <person name="Skrede I."/>
            <person name="Drula E."/>
            <person name="Henrissat B."/>
            <person name="Morin E."/>
            <person name="Kohler A."/>
            <person name="Barry K."/>
            <person name="LaButti K."/>
            <person name="Morin E."/>
            <person name="Salamov A."/>
            <person name="Lipzen A."/>
            <person name="Mereny Z."/>
            <person name="Hegedus B."/>
            <person name="Baldrian P."/>
            <person name="Stursova M."/>
            <person name="Weitz H."/>
            <person name="Taylor A."/>
            <person name="Grigoriev I.V."/>
            <person name="Nagy L.G."/>
            <person name="Martin F."/>
            <person name="Kauserud H."/>
        </authorList>
    </citation>
    <scope>NUCLEOTIDE SEQUENCE</scope>
    <source>
        <strain evidence="4">CBHHK188m</strain>
    </source>
</reference>
<feature type="transmembrane region" description="Helical" evidence="2">
    <location>
        <begin position="63"/>
        <end position="90"/>
    </location>
</feature>
<comment type="caution">
    <text evidence="4">The sequence shown here is derived from an EMBL/GenBank/DDBJ whole genome shotgun (WGS) entry which is preliminary data.</text>
</comment>
<evidence type="ECO:0000259" key="3">
    <source>
        <dbReference type="Pfam" id="PF20152"/>
    </source>
</evidence>
<feature type="compositionally biased region" description="Low complexity" evidence="1">
    <location>
        <begin position="200"/>
        <end position="211"/>
    </location>
</feature>
<dbReference type="EMBL" id="JARJLG010000003">
    <property type="protein sequence ID" value="KAJ7782210.1"/>
    <property type="molecule type" value="Genomic_DNA"/>
</dbReference>
<evidence type="ECO:0000313" key="4">
    <source>
        <dbReference type="EMBL" id="KAJ7782210.1"/>
    </source>
</evidence>
<keyword evidence="5" id="KW-1185">Reference proteome</keyword>
<organism evidence="4 5">
    <name type="scientific">Mycena maculata</name>
    <dbReference type="NCBI Taxonomy" id="230809"/>
    <lineage>
        <taxon>Eukaryota</taxon>
        <taxon>Fungi</taxon>
        <taxon>Dikarya</taxon>
        <taxon>Basidiomycota</taxon>
        <taxon>Agaricomycotina</taxon>
        <taxon>Agaricomycetes</taxon>
        <taxon>Agaricomycetidae</taxon>
        <taxon>Agaricales</taxon>
        <taxon>Marasmiineae</taxon>
        <taxon>Mycenaceae</taxon>
        <taxon>Mycena</taxon>
    </lineage>
</organism>
<sequence>MNVLGGLLRAFSRLGSPLRSAAPPSDNALVVVIGTIGFGGAAGCVTLMFKFPQHIFMHRSHTFAVLAGIAKGFGAGADILATVAMCMYLTSANSGITRTSSLLKSLIHLVINRGILITAAQIFLLVTFFATSGHLYWLAVHINTTKLYINTFSDESESGSGVVDTSPAVTDGETMTVGMLNARTTMQDKYAMGDMSLGTSSNRRSIASNSAGTDHRKESNLDKQGYALGAIRVITTAILDVVEDPDTLKTCSLVCAAFTAPSQRIILRSICIRLGRALQGRGFLSPKQVHTGIHRSPYIRTYIRQVTIQFSPLKLGGDDDLLQNILSALADVERLVLRGSINGVMGLSQGLLSAFMAFLRRPSLDCVYLMNIYDVPSALMSLVMLSARVLLMQDVVMQNDDTQDNMGINIFPSTPHLEHLIFPGRTILATVFPLVDRLLDERCGNLRRLRTLEIGMASDGHARAYRLLTASSSTLRNLVIDCGDCYKLRLPHALRLPHLPVLHAIELRLFLGWVRFLPEDLYATVATFPDVIPNVRQITLFFVFEIIQQQISWEDSTEGGVFPLFDATHRYRTRLPELRRVDCSLQFSWNGQRSSREVHDATFGNFIVAMQRLFPGPQEDGVLNFSLGEARPRWQV</sequence>
<keyword evidence="2" id="KW-0812">Transmembrane</keyword>
<dbReference type="AlphaFoldDB" id="A0AAD7P014"/>
<keyword evidence="2" id="KW-0472">Membrane</keyword>
<proteinExistence type="predicted"/>
<evidence type="ECO:0000256" key="2">
    <source>
        <dbReference type="SAM" id="Phobius"/>
    </source>
</evidence>
<feature type="domain" description="DUF6534" evidence="3">
    <location>
        <begin position="75"/>
        <end position="152"/>
    </location>
</feature>
<evidence type="ECO:0000256" key="1">
    <source>
        <dbReference type="SAM" id="MobiDB-lite"/>
    </source>
</evidence>
<keyword evidence="2" id="KW-1133">Transmembrane helix</keyword>
<dbReference type="InterPro" id="IPR045339">
    <property type="entry name" value="DUF6534"/>
</dbReference>
<evidence type="ECO:0000313" key="5">
    <source>
        <dbReference type="Proteomes" id="UP001215280"/>
    </source>
</evidence>
<feature type="transmembrane region" description="Helical" evidence="2">
    <location>
        <begin position="110"/>
        <end position="138"/>
    </location>
</feature>
<protein>
    <recommendedName>
        <fullName evidence="3">DUF6534 domain-containing protein</fullName>
    </recommendedName>
</protein>
<gene>
    <name evidence="4" type="ORF">DFH07DRAFT_1055083</name>
</gene>
<accession>A0AAD7P014</accession>
<dbReference type="Proteomes" id="UP001215280">
    <property type="component" value="Unassembled WGS sequence"/>
</dbReference>
<feature type="transmembrane region" description="Helical" evidence="2">
    <location>
        <begin position="31"/>
        <end position="51"/>
    </location>
</feature>
<dbReference type="Pfam" id="PF20152">
    <property type="entry name" value="DUF6534"/>
    <property type="match status" value="1"/>
</dbReference>
<feature type="region of interest" description="Disordered" evidence="1">
    <location>
        <begin position="196"/>
        <end position="218"/>
    </location>
</feature>
<name>A0AAD7P014_9AGAR</name>